<dbReference type="GO" id="GO:0000155">
    <property type="term" value="F:phosphorelay sensor kinase activity"/>
    <property type="evidence" value="ECO:0007669"/>
    <property type="project" value="InterPro"/>
</dbReference>
<gene>
    <name evidence="12" type="ORF">HGA13_06380</name>
</gene>
<dbReference type="Proteomes" id="UP000565715">
    <property type="component" value="Unassembled WGS sequence"/>
</dbReference>
<evidence type="ECO:0000256" key="1">
    <source>
        <dbReference type="ARBA" id="ARBA00000085"/>
    </source>
</evidence>
<dbReference type="RefSeq" id="WP_157112627.1">
    <property type="nucleotide sequence ID" value="NZ_JAAXOO010000001.1"/>
</dbReference>
<keyword evidence="9" id="KW-1133">Transmembrane helix</keyword>
<dbReference type="EC" id="2.7.13.3" evidence="2"/>
<dbReference type="Gene3D" id="3.30.565.10">
    <property type="entry name" value="Histidine kinase-like ATPase, C-terminal domain"/>
    <property type="match status" value="1"/>
</dbReference>
<comment type="catalytic activity">
    <reaction evidence="1">
        <text>ATP + protein L-histidine = ADP + protein N-phospho-L-histidine.</text>
        <dbReference type="EC" id="2.7.13.3"/>
    </reaction>
</comment>
<feature type="transmembrane region" description="Helical" evidence="9">
    <location>
        <begin position="66"/>
        <end position="84"/>
    </location>
</feature>
<dbReference type="AlphaFoldDB" id="A0A846XBE4"/>
<evidence type="ECO:0000256" key="2">
    <source>
        <dbReference type="ARBA" id="ARBA00012438"/>
    </source>
</evidence>
<dbReference type="Pfam" id="PF02518">
    <property type="entry name" value="HATPase_c"/>
    <property type="match status" value="1"/>
</dbReference>
<feature type="domain" description="Signal transduction histidine kinase subgroup 3 dimerisation and phosphoacceptor" evidence="11">
    <location>
        <begin position="213"/>
        <end position="278"/>
    </location>
</feature>
<dbReference type="CDD" id="cd16917">
    <property type="entry name" value="HATPase_UhpB-NarQ-NarX-like"/>
    <property type="match status" value="1"/>
</dbReference>
<evidence type="ECO:0000313" key="12">
    <source>
        <dbReference type="EMBL" id="NKY32705.1"/>
    </source>
</evidence>
<evidence type="ECO:0000259" key="11">
    <source>
        <dbReference type="Pfam" id="PF07730"/>
    </source>
</evidence>
<evidence type="ECO:0000256" key="8">
    <source>
        <dbReference type="ARBA" id="ARBA00023012"/>
    </source>
</evidence>
<keyword evidence="3" id="KW-0597">Phosphoprotein</keyword>
<keyword evidence="7" id="KW-0067">ATP-binding</keyword>
<keyword evidence="8" id="KW-0902">Two-component regulatory system</keyword>
<keyword evidence="4" id="KW-0808">Transferase</keyword>
<evidence type="ECO:0000256" key="7">
    <source>
        <dbReference type="ARBA" id="ARBA00022840"/>
    </source>
</evidence>
<proteinExistence type="predicted"/>
<keyword evidence="5" id="KW-0547">Nucleotide-binding</keyword>
<feature type="transmembrane region" description="Helical" evidence="9">
    <location>
        <begin position="41"/>
        <end position="60"/>
    </location>
</feature>
<dbReference type="Pfam" id="PF07730">
    <property type="entry name" value="HisKA_3"/>
    <property type="match status" value="1"/>
</dbReference>
<accession>A0A846XBE4</accession>
<evidence type="ECO:0000256" key="9">
    <source>
        <dbReference type="SAM" id="Phobius"/>
    </source>
</evidence>
<dbReference type="GO" id="GO:0005524">
    <property type="term" value="F:ATP binding"/>
    <property type="evidence" value="ECO:0007669"/>
    <property type="project" value="UniProtKB-KW"/>
</dbReference>
<dbReference type="InterPro" id="IPR036890">
    <property type="entry name" value="HATPase_C_sf"/>
</dbReference>
<dbReference type="SUPFAM" id="SSF55874">
    <property type="entry name" value="ATPase domain of HSP90 chaperone/DNA topoisomerase II/histidine kinase"/>
    <property type="match status" value="1"/>
</dbReference>
<evidence type="ECO:0000256" key="3">
    <source>
        <dbReference type="ARBA" id="ARBA00022553"/>
    </source>
</evidence>
<sequence length="414" mass="42963">MVSDRSCPELAVRQTGGMQNARRTALPSLSSAAGDDISARLVDIVLAAAVLVAVGAAITADVGGPGVVPLPAYLFGALFSALILARRRRPVAVLVISAVALVGYYMLGYPPIGLALPLAAALFSAAECGRLYWAAGTATALLAVSTTVRLAHGDDPGFVLGLELPASAALMAAVVALGDSVRSRRGWRAELAKQTAAADAEREQQAQRRIAQERVRIARDLHDLLAHTVSVISLHTDVARESLRDDPATAETSLAAARAACRSAGRELRATLDALREPGNDPDRPLSSVSARLTELVAATRSTGLAVELHGAESADQLPAVVGDAVFRLVQESLSNVLRHAAAGRAGVELERDRHGILVRVGDDGRGSTGDPGAGWGIIGMRERIALLGGTLRAEPARGGGFVVEAQLPLRDSA</sequence>
<evidence type="ECO:0000256" key="5">
    <source>
        <dbReference type="ARBA" id="ARBA00022741"/>
    </source>
</evidence>
<name>A0A846XBE4_9NOCA</name>
<dbReference type="EMBL" id="JAAXOO010000001">
    <property type="protein sequence ID" value="NKY32705.1"/>
    <property type="molecule type" value="Genomic_DNA"/>
</dbReference>
<dbReference type="PANTHER" id="PTHR24421">
    <property type="entry name" value="NITRATE/NITRITE SENSOR PROTEIN NARX-RELATED"/>
    <property type="match status" value="1"/>
</dbReference>
<evidence type="ECO:0000313" key="13">
    <source>
        <dbReference type="Proteomes" id="UP000565715"/>
    </source>
</evidence>
<dbReference type="InterPro" id="IPR050482">
    <property type="entry name" value="Sensor_HK_TwoCompSys"/>
</dbReference>
<reference evidence="12 13" key="1">
    <citation type="submission" date="2020-04" db="EMBL/GenBank/DDBJ databases">
        <title>MicrobeNet Type strains.</title>
        <authorList>
            <person name="Nicholson A.C."/>
        </authorList>
    </citation>
    <scope>NUCLEOTIDE SEQUENCE [LARGE SCALE GENOMIC DNA]</scope>
    <source>
        <strain evidence="12 13">DSM 45078</strain>
    </source>
</reference>
<protein>
    <recommendedName>
        <fullName evidence="2">histidine kinase</fullName>
        <ecNumber evidence="2">2.7.13.3</ecNumber>
    </recommendedName>
</protein>
<evidence type="ECO:0000259" key="10">
    <source>
        <dbReference type="Pfam" id="PF02518"/>
    </source>
</evidence>
<keyword evidence="9" id="KW-0472">Membrane</keyword>
<feature type="transmembrane region" description="Helical" evidence="9">
    <location>
        <begin position="91"/>
        <end position="107"/>
    </location>
</feature>
<evidence type="ECO:0000256" key="6">
    <source>
        <dbReference type="ARBA" id="ARBA00022777"/>
    </source>
</evidence>
<dbReference type="GO" id="GO:0016020">
    <property type="term" value="C:membrane"/>
    <property type="evidence" value="ECO:0007669"/>
    <property type="project" value="InterPro"/>
</dbReference>
<dbReference type="PANTHER" id="PTHR24421:SF10">
    <property type="entry name" value="NITRATE_NITRITE SENSOR PROTEIN NARQ"/>
    <property type="match status" value="1"/>
</dbReference>
<keyword evidence="13" id="KW-1185">Reference proteome</keyword>
<keyword evidence="9" id="KW-0812">Transmembrane</keyword>
<dbReference type="InterPro" id="IPR011712">
    <property type="entry name" value="Sig_transdc_His_kin_sub3_dim/P"/>
</dbReference>
<evidence type="ECO:0000256" key="4">
    <source>
        <dbReference type="ARBA" id="ARBA00022679"/>
    </source>
</evidence>
<dbReference type="GO" id="GO:0046983">
    <property type="term" value="F:protein dimerization activity"/>
    <property type="evidence" value="ECO:0007669"/>
    <property type="project" value="InterPro"/>
</dbReference>
<feature type="domain" description="Histidine kinase/HSP90-like ATPase" evidence="10">
    <location>
        <begin position="324"/>
        <end position="411"/>
    </location>
</feature>
<organism evidence="12 13">
    <name type="scientific">Nocardia speluncae</name>
    <dbReference type="NCBI Taxonomy" id="419477"/>
    <lineage>
        <taxon>Bacteria</taxon>
        <taxon>Bacillati</taxon>
        <taxon>Actinomycetota</taxon>
        <taxon>Actinomycetes</taxon>
        <taxon>Mycobacteriales</taxon>
        <taxon>Nocardiaceae</taxon>
        <taxon>Nocardia</taxon>
    </lineage>
</organism>
<comment type="caution">
    <text evidence="12">The sequence shown here is derived from an EMBL/GenBank/DDBJ whole genome shotgun (WGS) entry which is preliminary data.</text>
</comment>
<keyword evidence="6 12" id="KW-0418">Kinase</keyword>
<dbReference type="Gene3D" id="1.20.5.1930">
    <property type="match status" value="1"/>
</dbReference>
<dbReference type="InterPro" id="IPR003594">
    <property type="entry name" value="HATPase_dom"/>
</dbReference>